<dbReference type="AlphaFoldDB" id="A0A1R3KJF9"/>
<dbReference type="Gene3D" id="2.40.50.140">
    <property type="entry name" value="Nucleic acid-binding proteins"/>
    <property type="match status" value="1"/>
</dbReference>
<accession>A0A1R3KJF9</accession>
<evidence type="ECO:0000313" key="2">
    <source>
        <dbReference type="Proteomes" id="UP000187203"/>
    </source>
</evidence>
<proteinExistence type="predicted"/>
<dbReference type="OrthoDB" id="1931061at2759"/>
<evidence type="ECO:0008006" key="3">
    <source>
        <dbReference type="Google" id="ProtNLM"/>
    </source>
</evidence>
<sequence>MEQLTIAQLYPSRLRQTIRLRVARFWDCIVPGTRIFQGIAFIGTDCTIGAPTANNITAPTAPQATILQPTAIDITNYPRHFFDFTIEESSDLLGQPRQIPCSRLDIEALTTMDPKLVMIFAGMIVRTFNRGTYLMSCSTSKIYVNLEIPEVGSVKLIYLEKETPRETFDKKSILRNSSKCKFNSSSGLP</sequence>
<dbReference type="InterPro" id="IPR012340">
    <property type="entry name" value="NA-bd_OB-fold"/>
</dbReference>
<protein>
    <recommendedName>
        <fullName evidence="3">Nucleic acid-binding protein</fullName>
    </recommendedName>
</protein>
<evidence type="ECO:0000313" key="1">
    <source>
        <dbReference type="EMBL" id="OMP07220.1"/>
    </source>
</evidence>
<keyword evidence="2" id="KW-1185">Reference proteome</keyword>
<reference evidence="2" key="1">
    <citation type="submission" date="2013-09" db="EMBL/GenBank/DDBJ databases">
        <title>Corchorus olitorius genome sequencing.</title>
        <authorList>
            <person name="Alam M."/>
            <person name="Haque M.S."/>
            <person name="Islam M.S."/>
            <person name="Emdad E.M."/>
            <person name="Islam M.M."/>
            <person name="Ahmed B."/>
            <person name="Halim A."/>
            <person name="Hossen Q.M.M."/>
            <person name="Hossain M.Z."/>
            <person name="Ahmed R."/>
            <person name="Khan M.M."/>
            <person name="Islam R."/>
            <person name="Rashid M.M."/>
            <person name="Khan S.A."/>
            <person name="Rahman M.S."/>
            <person name="Alam M."/>
            <person name="Yahiya A.S."/>
            <person name="Khan M.S."/>
            <person name="Azam M.S."/>
            <person name="Haque T."/>
            <person name="Lashkar M.Z.H."/>
            <person name="Akhand A.I."/>
            <person name="Morshed G."/>
            <person name="Roy S."/>
            <person name="Uddin K.S."/>
            <person name="Rabeya T."/>
            <person name="Hossain A.S."/>
            <person name="Chowdhury A."/>
            <person name="Snigdha A.R."/>
            <person name="Mortoza M.S."/>
            <person name="Matin S.A."/>
            <person name="Hoque S.M.E."/>
            <person name="Islam M.K."/>
            <person name="Roy D.K."/>
            <person name="Haider R."/>
            <person name="Moosa M.M."/>
            <person name="Elias S.M."/>
            <person name="Hasan A.M."/>
            <person name="Jahan S."/>
            <person name="Shafiuddin M."/>
            <person name="Mahmood N."/>
            <person name="Shommy N.S."/>
        </authorList>
    </citation>
    <scope>NUCLEOTIDE SEQUENCE [LARGE SCALE GENOMIC DNA]</scope>
    <source>
        <strain evidence="2">cv. O-4</strain>
    </source>
</reference>
<name>A0A1R3KJF9_9ROSI</name>
<comment type="caution">
    <text evidence="1">The sequence shown here is derived from an EMBL/GenBank/DDBJ whole genome shotgun (WGS) entry which is preliminary data.</text>
</comment>
<organism evidence="1 2">
    <name type="scientific">Corchorus olitorius</name>
    <dbReference type="NCBI Taxonomy" id="93759"/>
    <lineage>
        <taxon>Eukaryota</taxon>
        <taxon>Viridiplantae</taxon>
        <taxon>Streptophyta</taxon>
        <taxon>Embryophyta</taxon>
        <taxon>Tracheophyta</taxon>
        <taxon>Spermatophyta</taxon>
        <taxon>Magnoliopsida</taxon>
        <taxon>eudicotyledons</taxon>
        <taxon>Gunneridae</taxon>
        <taxon>Pentapetalae</taxon>
        <taxon>rosids</taxon>
        <taxon>malvids</taxon>
        <taxon>Malvales</taxon>
        <taxon>Malvaceae</taxon>
        <taxon>Grewioideae</taxon>
        <taxon>Apeibeae</taxon>
        <taxon>Corchorus</taxon>
    </lineage>
</organism>
<dbReference type="Proteomes" id="UP000187203">
    <property type="component" value="Unassembled WGS sequence"/>
</dbReference>
<gene>
    <name evidence="1" type="ORF">COLO4_07531</name>
</gene>
<dbReference type="EMBL" id="AWUE01013344">
    <property type="protein sequence ID" value="OMP07220.1"/>
    <property type="molecule type" value="Genomic_DNA"/>
</dbReference>